<feature type="compositionally biased region" description="Polar residues" evidence="3">
    <location>
        <begin position="36"/>
        <end position="45"/>
    </location>
</feature>
<keyword evidence="5" id="KW-1185">Reference proteome</keyword>
<organism evidence="5 6">
    <name type="scientific">Limulus polyphemus</name>
    <name type="common">Atlantic horseshoe crab</name>
    <dbReference type="NCBI Taxonomy" id="6850"/>
    <lineage>
        <taxon>Eukaryota</taxon>
        <taxon>Metazoa</taxon>
        <taxon>Ecdysozoa</taxon>
        <taxon>Arthropoda</taxon>
        <taxon>Chelicerata</taxon>
        <taxon>Merostomata</taxon>
        <taxon>Xiphosura</taxon>
        <taxon>Limulidae</taxon>
        <taxon>Limulus</taxon>
    </lineage>
</organism>
<evidence type="ECO:0000313" key="6">
    <source>
        <dbReference type="RefSeq" id="XP_022256746.1"/>
    </source>
</evidence>
<feature type="compositionally biased region" description="Polar residues" evidence="3">
    <location>
        <begin position="54"/>
        <end position="63"/>
    </location>
</feature>
<feature type="compositionally biased region" description="Polar residues" evidence="3">
    <location>
        <begin position="1"/>
        <end position="27"/>
    </location>
</feature>
<keyword evidence="1" id="KW-0677">Repeat</keyword>
<feature type="domain" description="RNA-polymerase II-associated protein 3-like C-terminal" evidence="4">
    <location>
        <begin position="207"/>
        <end position="294"/>
    </location>
</feature>
<dbReference type="InterPro" id="IPR051966">
    <property type="entry name" value="RPAP3"/>
</dbReference>
<proteinExistence type="predicted"/>
<protein>
    <submittedName>
        <fullName evidence="6">RNA polymerase II-associated protein 3-like</fullName>
    </submittedName>
</protein>
<evidence type="ECO:0000256" key="3">
    <source>
        <dbReference type="SAM" id="MobiDB-lite"/>
    </source>
</evidence>
<feature type="non-terminal residue" evidence="6">
    <location>
        <position position="1"/>
    </location>
</feature>
<reference evidence="6" key="1">
    <citation type="submission" date="2025-08" db="UniProtKB">
        <authorList>
            <consortium name="RefSeq"/>
        </authorList>
    </citation>
    <scope>IDENTIFICATION</scope>
    <source>
        <tissue evidence="6">Muscle</tissue>
    </source>
</reference>
<name>A0ABM1TLJ0_LIMPO</name>
<dbReference type="PANTHER" id="PTHR46423:SF1">
    <property type="entry name" value="RNA POLYMERASE II-ASSOCIATED PROTEIN 3"/>
    <property type="match status" value="1"/>
</dbReference>
<evidence type="ECO:0000256" key="1">
    <source>
        <dbReference type="ARBA" id="ARBA00022737"/>
    </source>
</evidence>
<dbReference type="Pfam" id="PF13877">
    <property type="entry name" value="RPAP3_C"/>
    <property type="match status" value="1"/>
</dbReference>
<dbReference type="RefSeq" id="XP_022256746.1">
    <property type="nucleotide sequence ID" value="XM_022401038.1"/>
</dbReference>
<feature type="region of interest" description="Disordered" evidence="3">
    <location>
        <begin position="1"/>
        <end position="77"/>
    </location>
</feature>
<gene>
    <name evidence="6" type="primary">LOC111089135</name>
</gene>
<accession>A0ABM1TLJ0</accession>
<evidence type="ECO:0000256" key="2">
    <source>
        <dbReference type="ARBA" id="ARBA00022803"/>
    </source>
</evidence>
<dbReference type="InterPro" id="IPR025986">
    <property type="entry name" value="RPAP3-like_C"/>
</dbReference>
<dbReference type="Proteomes" id="UP000694941">
    <property type="component" value="Unplaced"/>
</dbReference>
<dbReference type="PANTHER" id="PTHR46423">
    <property type="entry name" value="RNA POLYMERASE II-ASSOCIATED PROTEIN 3"/>
    <property type="match status" value="1"/>
</dbReference>
<evidence type="ECO:0000259" key="4">
    <source>
        <dbReference type="Pfam" id="PF13877"/>
    </source>
</evidence>
<sequence length="304" mass="34395">ELNKVPSDNSKYQEASDPQNVETSAHNSLKEESVKLISSPSVQNKSLKEESVKLISSPSVQNKSLKEESVKLISSPSVQNKSLKEESVLLTSLPSVQNKSLNSQQDTCSIVEPIFKPPHLRSKKPFRRLEIQEIESDWFDPISKLQGSQQPLVCHEASVKPLSEPSNAVEYTVNTTSQQQNVPPKPSHAVTQDVKDLTCVQVIPGCPHTAFQFQADWRKLRHSKDKLFEYLKQISPEKYPEIFKHSLETEVFSDIISLLKSHFLKEQLDVLPYLKNLTEIGRFNTLVMFLSSEDLQGRAFIPVM</sequence>
<evidence type="ECO:0000313" key="5">
    <source>
        <dbReference type="Proteomes" id="UP000694941"/>
    </source>
</evidence>
<dbReference type="GeneID" id="111089135"/>
<keyword evidence="2" id="KW-0802">TPR repeat</keyword>